<dbReference type="Proteomes" id="UP001147746">
    <property type="component" value="Unassembled WGS sequence"/>
</dbReference>
<feature type="transmembrane region" description="Helical" evidence="2">
    <location>
        <begin position="42"/>
        <end position="60"/>
    </location>
</feature>
<dbReference type="EMBL" id="JAPZBO010000002">
    <property type="protein sequence ID" value="KAJ5324367.1"/>
    <property type="molecule type" value="Genomic_DNA"/>
</dbReference>
<reference evidence="3" key="2">
    <citation type="journal article" date="2023" name="IMA Fungus">
        <title>Comparative genomic study of the Penicillium genus elucidates a diverse pangenome and 15 lateral gene transfer events.</title>
        <authorList>
            <person name="Petersen C."/>
            <person name="Sorensen T."/>
            <person name="Nielsen M.R."/>
            <person name="Sondergaard T.E."/>
            <person name="Sorensen J.L."/>
            <person name="Fitzpatrick D.A."/>
            <person name="Frisvad J.C."/>
            <person name="Nielsen K.L."/>
        </authorList>
    </citation>
    <scope>NUCLEOTIDE SEQUENCE</scope>
    <source>
        <strain evidence="3">IBT 21472</strain>
    </source>
</reference>
<dbReference type="AlphaFoldDB" id="A0A9W9Q7H6"/>
<keyword evidence="2" id="KW-1133">Transmembrane helix</keyword>
<comment type="caution">
    <text evidence="3">The sequence shown here is derived from an EMBL/GenBank/DDBJ whole genome shotgun (WGS) entry which is preliminary data.</text>
</comment>
<accession>A0A9W9Q7H6</accession>
<organism evidence="3 4">
    <name type="scientific">Penicillium atrosanguineum</name>
    <dbReference type="NCBI Taxonomy" id="1132637"/>
    <lineage>
        <taxon>Eukaryota</taxon>
        <taxon>Fungi</taxon>
        <taxon>Dikarya</taxon>
        <taxon>Ascomycota</taxon>
        <taxon>Pezizomycotina</taxon>
        <taxon>Eurotiomycetes</taxon>
        <taxon>Eurotiomycetidae</taxon>
        <taxon>Eurotiales</taxon>
        <taxon>Aspergillaceae</taxon>
        <taxon>Penicillium</taxon>
    </lineage>
</organism>
<evidence type="ECO:0000313" key="4">
    <source>
        <dbReference type="Proteomes" id="UP001147746"/>
    </source>
</evidence>
<keyword evidence="4" id="KW-1185">Reference proteome</keyword>
<evidence type="ECO:0000313" key="3">
    <source>
        <dbReference type="EMBL" id="KAJ5324367.1"/>
    </source>
</evidence>
<evidence type="ECO:0000256" key="2">
    <source>
        <dbReference type="SAM" id="Phobius"/>
    </source>
</evidence>
<gene>
    <name evidence="3" type="ORF">N7476_002967</name>
</gene>
<feature type="region of interest" description="Disordered" evidence="1">
    <location>
        <begin position="234"/>
        <end position="264"/>
    </location>
</feature>
<sequence>MAPLRYRQNLSLTPSTPRHPKGPSAKPIPVTTSIDPKVFGELFAGAVTIFFLAVIFWKTGKFIRSFNRHKVLREGNSTKARFARTWYGWVSLETHERNKKIFSRAFERIQEWTAWKSTRTDYRWVWWDPGQKALEGRHRNRKLLAWLPECFKSYEFATADEIWNPGPPTQCHGALFDDHSLPVWPPDLRENGVIAKIAKKLSRDSTKFQSQPMLRPTSRALTAQLPSSTIDIDRATYRDPSFSGSTSYRTTKSTNSSHSHETLKTSIRIIDPTSHQRHNLRKHQAWSAKMQLKASRLGLHGSGDSSGPPGTPRTSILASFLSEQSTSDPVPERLTKRGLRLLRSPIGRFSVAFSLENTERKHRSAHVQLSSLGISKYNTAPTRSKFLLNASPKVEKKIIIRSPIYNNQPKPVLEGHQPPFERLSDWEVRLIDGLDRKLVWIFNEFTPGQKPYHFACLANHWLNRETWVVIDPVSRVSQDARRQWGDPRFNVPYPDHCLDPRPKYPLVVHKRANLRRIDSWRAAVNGQRRVSGLRDFVRTVELYEDSCEEPPDGKIDPASWILPKPPQGFEMSTRQKTAFYEGGAGWQEKLEDWQHVRRGYRLHKGLCEGRVNRNYVKGVAADVGRCCRTISSKLIPNIQSTRRSSQPVC</sequence>
<proteinExistence type="predicted"/>
<protein>
    <submittedName>
        <fullName evidence="3">Uncharacterized protein</fullName>
    </submittedName>
</protein>
<evidence type="ECO:0000256" key="1">
    <source>
        <dbReference type="SAM" id="MobiDB-lite"/>
    </source>
</evidence>
<keyword evidence="2" id="KW-0812">Transmembrane</keyword>
<keyword evidence="2" id="KW-0472">Membrane</keyword>
<name>A0A9W9Q7H6_9EURO</name>
<feature type="compositionally biased region" description="Polar residues" evidence="1">
    <location>
        <begin position="242"/>
        <end position="257"/>
    </location>
</feature>
<reference evidence="3" key="1">
    <citation type="submission" date="2022-12" db="EMBL/GenBank/DDBJ databases">
        <authorList>
            <person name="Petersen C."/>
        </authorList>
    </citation>
    <scope>NUCLEOTIDE SEQUENCE</scope>
    <source>
        <strain evidence="3">IBT 21472</strain>
    </source>
</reference>